<protein>
    <submittedName>
        <fullName evidence="9">Interferon-induced, double-stranded RNA-activated protein kinase-like</fullName>
    </submittedName>
</protein>
<evidence type="ECO:0000256" key="2">
    <source>
        <dbReference type="ARBA" id="ARBA00022741"/>
    </source>
</evidence>
<evidence type="ECO:0000256" key="1">
    <source>
        <dbReference type="ARBA" id="ARBA00022679"/>
    </source>
</evidence>
<dbReference type="InterPro" id="IPR044452">
    <property type="entry name" value="EIF2AK2_DSRM_1"/>
</dbReference>
<evidence type="ECO:0000256" key="6">
    <source>
        <dbReference type="PROSITE-ProRule" id="PRU10141"/>
    </source>
</evidence>
<dbReference type="InterPro" id="IPR011009">
    <property type="entry name" value="Kinase-like_dom_sf"/>
</dbReference>
<dbReference type="GO" id="GO:0005634">
    <property type="term" value="C:nucleus"/>
    <property type="evidence" value="ECO:0007669"/>
    <property type="project" value="TreeGrafter"/>
</dbReference>
<evidence type="ECO:0000259" key="7">
    <source>
        <dbReference type="PROSITE" id="PS50011"/>
    </source>
</evidence>
<feature type="domain" description="DRBM" evidence="8">
    <location>
        <begin position="5"/>
        <end position="73"/>
    </location>
</feature>
<dbReference type="PROSITE" id="PS50137">
    <property type="entry name" value="DS_RBD"/>
    <property type="match status" value="1"/>
</dbReference>
<dbReference type="PROSITE" id="PS00107">
    <property type="entry name" value="PROTEIN_KINASE_ATP"/>
    <property type="match status" value="1"/>
</dbReference>
<reference evidence="9" key="1">
    <citation type="submission" date="2025-08" db="UniProtKB">
        <authorList>
            <consortium name="Ensembl"/>
        </authorList>
    </citation>
    <scope>IDENTIFICATION</scope>
</reference>
<feature type="domain" description="Protein kinase" evidence="7">
    <location>
        <begin position="202"/>
        <end position="461"/>
    </location>
</feature>
<dbReference type="Pfam" id="PF00069">
    <property type="entry name" value="Pkinase"/>
    <property type="match status" value="1"/>
</dbReference>
<name>A0A3Q4HFW6_NEOBR</name>
<proteinExistence type="predicted"/>
<dbReference type="SMART" id="SM00220">
    <property type="entry name" value="S_TKc"/>
    <property type="match status" value="1"/>
</dbReference>
<keyword evidence="2 6" id="KW-0547">Nucleotide-binding</keyword>
<dbReference type="SUPFAM" id="SSF54768">
    <property type="entry name" value="dsRNA-binding domain-like"/>
    <property type="match status" value="2"/>
</dbReference>
<dbReference type="SUPFAM" id="SSF56112">
    <property type="entry name" value="Protein kinase-like (PK-like)"/>
    <property type="match status" value="1"/>
</dbReference>
<dbReference type="Ensembl" id="ENSNBRT00000016142.1">
    <property type="protein sequence ID" value="ENSNBRP00000015717.1"/>
    <property type="gene ID" value="ENSNBRG00000011967.1"/>
</dbReference>
<dbReference type="PROSITE" id="PS50011">
    <property type="entry name" value="PROTEIN_KINASE_DOM"/>
    <property type="match status" value="1"/>
</dbReference>
<dbReference type="Gene3D" id="3.30.200.20">
    <property type="entry name" value="Phosphorylase Kinase, domain 1"/>
    <property type="match status" value="1"/>
</dbReference>
<evidence type="ECO:0000259" key="8">
    <source>
        <dbReference type="PROSITE" id="PS50137"/>
    </source>
</evidence>
<keyword evidence="1" id="KW-0808">Transferase</keyword>
<organism evidence="9 10">
    <name type="scientific">Neolamprologus brichardi</name>
    <name type="common">Fairy cichlid</name>
    <name type="synonym">Lamprologus brichardi</name>
    <dbReference type="NCBI Taxonomy" id="32507"/>
    <lineage>
        <taxon>Eukaryota</taxon>
        <taxon>Metazoa</taxon>
        <taxon>Chordata</taxon>
        <taxon>Craniata</taxon>
        <taxon>Vertebrata</taxon>
        <taxon>Euteleostomi</taxon>
        <taxon>Actinopterygii</taxon>
        <taxon>Neopterygii</taxon>
        <taxon>Teleostei</taxon>
        <taxon>Neoteleostei</taxon>
        <taxon>Acanthomorphata</taxon>
        <taxon>Ovalentaria</taxon>
        <taxon>Cichlomorphae</taxon>
        <taxon>Cichliformes</taxon>
        <taxon>Cichlidae</taxon>
        <taxon>African cichlids</taxon>
        <taxon>Pseudocrenilabrinae</taxon>
        <taxon>Lamprologini</taxon>
        <taxon>Neolamprologus</taxon>
    </lineage>
</organism>
<dbReference type="InterPro" id="IPR050339">
    <property type="entry name" value="CC_SR_Kinase"/>
</dbReference>
<dbReference type="GO" id="GO:0005737">
    <property type="term" value="C:cytoplasm"/>
    <property type="evidence" value="ECO:0007669"/>
    <property type="project" value="TreeGrafter"/>
</dbReference>
<dbReference type="InterPro" id="IPR017441">
    <property type="entry name" value="Protein_kinase_ATP_BS"/>
</dbReference>
<reference evidence="9" key="2">
    <citation type="submission" date="2025-09" db="UniProtKB">
        <authorList>
            <consortium name="Ensembl"/>
        </authorList>
    </citation>
    <scope>IDENTIFICATION</scope>
</reference>
<dbReference type="AlphaFoldDB" id="A0A3Q4HFW6"/>
<evidence type="ECO:0000256" key="4">
    <source>
        <dbReference type="ARBA" id="ARBA00022840"/>
    </source>
</evidence>
<dbReference type="Gene3D" id="3.30.160.20">
    <property type="match status" value="2"/>
</dbReference>
<dbReference type="Gene3D" id="1.10.510.10">
    <property type="entry name" value="Transferase(Phosphotransferase) domain 1"/>
    <property type="match status" value="1"/>
</dbReference>
<evidence type="ECO:0000313" key="9">
    <source>
        <dbReference type="Ensembl" id="ENSNBRP00000015717.1"/>
    </source>
</evidence>
<dbReference type="PANTHER" id="PTHR11042">
    <property type="entry name" value="EUKARYOTIC TRANSLATION INITIATION FACTOR 2-ALPHA KINASE EIF2-ALPHA KINASE -RELATED"/>
    <property type="match status" value="1"/>
</dbReference>
<keyword evidence="3" id="KW-0418">Kinase</keyword>
<dbReference type="GO" id="GO:0005524">
    <property type="term" value="F:ATP binding"/>
    <property type="evidence" value="ECO:0007669"/>
    <property type="project" value="UniProtKB-UniRule"/>
</dbReference>
<dbReference type="SMART" id="SM00358">
    <property type="entry name" value="DSRM"/>
    <property type="match status" value="1"/>
</dbReference>
<evidence type="ECO:0000313" key="10">
    <source>
        <dbReference type="Proteomes" id="UP000261580"/>
    </source>
</evidence>
<dbReference type="InterPro" id="IPR014720">
    <property type="entry name" value="dsRBD_dom"/>
</dbReference>
<dbReference type="GO" id="GO:0004694">
    <property type="term" value="F:eukaryotic translation initiation factor 2alpha kinase activity"/>
    <property type="evidence" value="ECO:0007669"/>
    <property type="project" value="TreeGrafter"/>
</dbReference>
<dbReference type="Pfam" id="PF00035">
    <property type="entry name" value="dsrm"/>
    <property type="match status" value="1"/>
</dbReference>
<dbReference type="Proteomes" id="UP000261580">
    <property type="component" value="Unassembled WGS sequence"/>
</dbReference>
<dbReference type="PANTHER" id="PTHR11042:SF166">
    <property type="entry name" value="EUKARYOTIC TRANSLATION INITIATION FACTOR 2-ALPHA KINASE 3"/>
    <property type="match status" value="1"/>
</dbReference>
<feature type="binding site" evidence="6">
    <location>
        <position position="231"/>
    </location>
    <ligand>
        <name>ATP</name>
        <dbReference type="ChEBI" id="CHEBI:30616"/>
    </ligand>
</feature>
<dbReference type="Bgee" id="ENSNBRG00000011967">
    <property type="expression patterns" value="Expressed in muscle tissue and 7 other cell types or tissues"/>
</dbReference>
<keyword evidence="10" id="KW-1185">Reference proteome</keyword>
<sequence>MATKNYVAELNEYAQRNRLKLKYEYLGSDGPDHNKVFSQKAIIDGKDYPKGVGKTKKDAKVKAAENALRCLLDGKCQDLTENAAEASTSAETDINFICWLNEYGQRNRLTIKPMETTRPGPNNAIPWCSFMVGEKEYPAVSGKTAREAKEEAAKLVYDIINGNKTTDVSYKTSKSVNTHTDMLPSRILISEVYKSFLFTSEFEPLEHLGKGAFGSVYKVKDKQLKIEYAVKIGCYKEKSLREVRTLSDLFHRNIVRYYTFWMQDTGYEWDLRDSYDSYFLYIQMELCAKNTLRDWIDEKNKESVQNLKRREESLRIAQEIVCGVEYIHSRNHIHRDLKPANIMFGVEGEVKIGDFGLVTSDDDDEERTVCKGTPSYMAPEQRKYDRKVDMFALGLIFFELLWKLSTGSERAKVRFTARFPEEFSVTFTKEVNYHIHTVLKFSQDGHQQNSDKTYIKWFTQL</sequence>
<dbReference type="InterPro" id="IPR000719">
    <property type="entry name" value="Prot_kinase_dom"/>
</dbReference>
<dbReference type="GO" id="GO:0003725">
    <property type="term" value="F:double-stranded RNA binding"/>
    <property type="evidence" value="ECO:0007669"/>
    <property type="project" value="InterPro"/>
</dbReference>
<evidence type="ECO:0000256" key="5">
    <source>
        <dbReference type="PROSITE-ProRule" id="PRU00266"/>
    </source>
</evidence>
<accession>A0A3Q4HFW6</accession>
<dbReference type="GeneTree" id="ENSGT00940000163863"/>
<dbReference type="CDD" id="cd19903">
    <property type="entry name" value="DSRM_EIF2AK2_rpt1"/>
    <property type="match status" value="1"/>
</dbReference>
<keyword evidence="4 6" id="KW-0067">ATP-binding</keyword>
<evidence type="ECO:0000256" key="3">
    <source>
        <dbReference type="ARBA" id="ARBA00022777"/>
    </source>
</evidence>
<keyword evidence="5" id="KW-0694">RNA-binding</keyword>